<evidence type="ECO:0000313" key="3">
    <source>
        <dbReference type="EMBL" id="MBO8485816.1"/>
    </source>
</evidence>
<organism evidence="3 4">
    <name type="scientific">Candidatus Cryptobacteroides excrementavium</name>
    <dbReference type="NCBI Taxonomy" id="2840759"/>
    <lineage>
        <taxon>Bacteria</taxon>
        <taxon>Pseudomonadati</taxon>
        <taxon>Bacteroidota</taxon>
        <taxon>Bacteroidia</taxon>
        <taxon>Bacteroidales</taxon>
        <taxon>Candidatus Cryptobacteroides</taxon>
    </lineage>
</organism>
<name>A0A9D9J4S1_9BACT</name>
<gene>
    <name evidence="3" type="ORF">IAB78_05270</name>
</gene>
<evidence type="ECO:0000256" key="1">
    <source>
        <dbReference type="SAM" id="SignalP"/>
    </source>
</evidence>
<reference evidence="3" key="2">
    <citation type="journal article" date="2021" name="PeerJ">
        <title>Extensive microbial diversity within the chicken gut microbiome revealed by metagenomics and culture.</title>
        <authorList>
            <person name="Gilroy R."/>
            <person name="Ravi A."/>
            <person name="Getino M."/>
            <person name="Pursley I."/>
            <person name="Horton D.L."/>
            <person name="Alikhan N.F."/>
            <person name="Baker D."/>
            <person name="Gharbi K."/>
            <person name="Hall N."/>
            <person name="Watson M."/>
            <person name="Adriaenssens E.M."/>
            <person name="Foster-Nyarko E."/>
            <person name="Jarju S."/>
            <person name="Secka A."/>
            <person name="Antonio M."/>
            <person name="Oren A."/>
            <person name="Chaudhuri R.R."/>
            <person name="La Ragione R."/>
            <person name="Hildebrand F."/>
            <person name="Pallen M.J."/>
        </authorList>
    </citation>
    <scope>NUCLEOTIDE SEQUENCE</scope>
    <source>
        <strain evidence="3">B2-16538</strain>
    </source>
</reference>
<protein>
    <submittedName>
        <fullName evidence="3">Lipocalin family protein</fullName>
    </submittedName>
</protein>
<dbReference type="AlphaFoldDB" id="A0A9D9J4S1"/>
<dbReference type="Proteomes" id="UP000823750">
    <property type="component" value="Unassembled WGS sequence"/>
</dbReference>
<dbReference type="PROSITE" id="PS51257">
    <property type="entry name" value="PROKAR_LIPOPROTEIN"/>
    <property type="match status" value="1"/>
</dbReference>
<sequence length="149" mass="16295">MKKYTFKIISAAILCLALASCSKYEGGWGGGYGNGSWQGPTEPVNAIIGTWSATLHDGSEETTVTWTFNANDSAVKRVTVSLGSNTISDDSSEYSYEFEDDTLILISKGVVEATYHVEISGNNMRMGNEESGYLDYTKEFQAIPLDFMQ</sequence>
<evidence type="ECO:0000259" key="2">
    <source>
        <dbReference type="Pfam" id="PF13648"/>
    </source>
</evidence>
<reference evidence="3" key="1">
    <citation type="submission" date="2020-10" db="EMBL/GenBank/DDBJ databases">
        <authorList>
            <person name="Gilroy R."/>
        </authorList>
    </citation>
    <scope>NUCLEOTIDE SEQUENCE</scope>
    <source>
        <strain evidence="3">B2-16538</strain>
    </source>
</reference>
<proteinExistence type="predicted"/>
<dbReference type="InterPro" id="IPR024311">
    <property type="entry name" value="Lipocalin-like"/>
</dbReference>
<feature type="signal peptide" evidence="1">
    <location>
        <begin position="1"/>
        <end position="25"/>
    </location>
</feature>
<accession>A0A9D9J4S1</accession>
<dbReference type="EMBL" id="JADILX010000082">
    <property type="protein sequence ID" value="MBO8485816.1"/>
    <property type="molecule type" value="Genomic_DNA"/>
</dbReference>
<keyword evidence="1" id="KW-0732">Signal</keyword>
<feature type="chain" id="PRO_5039689922" evidence="1">
    <location>
        <begin position="26"/>
        <end position="149"/>
    </location>
</feature>
<dbReference type="Pfam" id="PF13648">
    <property type="entry name" value="Lipocalin_4"/>
    <property type="match status" value="1"/>
</dbReference>
<evidence type="ECO:0000313" key="4">
    <source>
        <dbReference type="Proteomes" id="UP000823750"/>
    </source>
</evidence>
<feature type="domain" description="Lipocalin-like" evidence="2">
    <location>
        <begin position="47"/>
        <end position="125"/>
    </location>
</feature>
<comment type="caution">
    <text evidence="3">The sequence shown here is derived from an EMBL/GenBank/DDBJ whole genome shotgun (WGS) entry which is preliminary data.</text>
</comment>